<dbReference type="RefSeq" id="WP_129885992.1">
    <property type="nucleotide sequence ID" value="NZ_CP035758.1"/>
</dbReference>
<organism evidence="4 5">
    <name type="scientific">Ktedonosporobacter rubrisoli</name>
    <dbReference type="NCBI Taxonomy" id="2509675"/>
    <lineage>
        <taxon>Bacteria</taxon>
        <taxon>Bacillati</taxon>
        <taxon>Chloroflexota</taxon>
        <taxon>Ktedonobacteria</taxon>
        <taxon>Ktedonobacterales</taxon>
        <taxon>Ktedonosporobacteraceae</taxon>
        <taxon>Ktedonosporobacter</taxon>
    </lineage>
</organism>
<keyword evidence="1 2" id="KW-0238">DNA-binding</keyword>
<proteinExistence type="predicted"/>
<keyword evidence="5" id="KW-1185">Reference proteome</keyword>
<feature type="DNA-binding region" description="H-T-H motif" evidence="2">
    <location>
        <begin position="40"/>
        <end position="59"/>
    </location>
</feature>
<dbReference type="Pfam" id="PF00440">
    <property type="entry name" value="TetR_N"/>
    <property type="match status" value="1"/>
</dbReference>
<dbReference type="GO" id="GO:0003677">
    <property type="term" value="F:DNA binding"/>
    <property type="evidence" value="ECO:0007669"/>
    <property type="project" value="UniProtKB-UniRule"/>
</dbReference>
<evidence type="ECO:0000313" key="5">
    <source>
        <dbReference type="Proteomes" id="UP000290365"/>
    </source>
</evidence>
<dbReference type="PANTHER" id="PTHR30328">
    <property type="entry name" value="TRANSCRIPTIONAL REPRESSOR"/>
    <property type="match status" value="1"/>
</dbReference>
<dbReference type="GO" id="GO:0006355">
    <property type="term" value="P:regulation of DNA-templated transcription"/>
    <property type="evidence" value="ECO:0007669"/>
    <property type="project" value="UniProtKB-ARBA"/>
</dbReference>
<dbReference type="InterPro" id="IPR050109">
    <property type="entry name" value="HTH-type_TetR-like_transc_reg"/>
</dbReference>
<dbReference type="KEGG" id="kbs:EPA93_05000"/>
<dbReference type="PROSITE" id="PS50977">
    <property type="entry name" value="HTH_TETR_2"/>
    <property type="match status" value="1"/>
</dbReference>
<evidence type="ECO:0000259" key="3">
    <source>
        <dbReference type="PROSITE" id="PS50977"/>
    </source>
</evidence>
<dbReference type="Proteomes" id="UP000290365">
    <property type="component" value="Chromosome"/>
</dbReference>
<dbReference type="SUPFAM" id="SSF48498">
    <property type="entry name" value="Tetracyclin repressor-like, C-terminal domain"/>
    <property type="match status" value="1"/>
</dbReference>
<evidence type="ECO:0000313" key="4">
    <source>
        <dbReference type="EMBL" id="QBD75393.1"/>
    </source>
</evidence>
<sequence length="234" mass="26656">MSEAESKRGRKRVYDFQRTRESILDAAEALFAEHGFDATSVESIAAQAGYAKSLLFQYFGDKLGLYAQVLRRVDQEVGELLARVLTYELTDETVLRAAQFKEFLTVMVQTYFDYLLEHPRLVRILSWEMTRGWQTFAQVGSQLVPHDTYRLEPLFQKAREAGLLRSDFVPIIQLTLMMPLCQAYLGYLPLYQQLLPQEELASASGLAQARDYLVDFIVAGMMGHIPETPAEKGN</sequence>
<dbReference type="InterPro" id="IPR036271">
    <property type="entry name" value="Tet_transcr_reg_TetR-rel_C_sf"/>
</dbReference>
<protein>
    <submittedName>
        <fullName evidence="4">TetR/AcrR family transcriptional regulator</fullName>
    </submittedName>
</protein>
<dbReference type="InterPro" id="IPR009057">
    <property type="entry name" value="Homeodomain-like_sf"/>
</dbReference>
<dbReference type="AlphaFoldDB" id="A0A4P6JK21"/>
<dbReference type="SUPFAM" id="SSF46689">
    <property type="entry name" value="Homeodomain-like"/>
    <property type="match status" value="1"/>
</dbReference>
<dbReference type="PANTHER" id="PTHR30328:SF54">
    <property type="entry name" value="HTH-TYPE TRANSCRIPTIONAL REPRESSOR SCO4008"/>
    <property type="match status" value="1"/>
</dbReference>
<name>A0A4P6JK21_KTERU</name>
<dbReference type="InterPro" id="IPR041474">
    <property type="entry name" value="NicS_C"/>
</dbReference>
<evidence type="ECO:0000256" key="2">
    <source>
        <dbReference type="PROSITE-ProRule" id="PRU00335"/>
    </source>
</evidence>
<dbReference type="EMBL" id="CP035758">
    <property type="protein sequence ID" value="QBD75393.1"/>
    <property type="molecule type" value="Genomic_DNA"/>
</dbReference>
<evidence type="ECO:0000256" key="1">
    <source>
        <dbReference type="ARBA" id="ARBA00023125"/>
    </source>
</evidence>
<dbReference type="PRINTS" id="PR00455">
    <property type="entry name" value="HTHTETR"/>
</dbReference>
<feature type="domain" description="HTH tetR-type" evidence="3">
    <location>
        <begin position="17"/>
        <end position="77"/>
    </location>
</feature>
<dbReference type="Pfam" id="PF17938">
    <property type="entry name" value="TetR_C_29"/>
    <property type="match status" value="1"/>
</dbReference>
<dbReference type="Gene3D" id="1.10.357.10">
    <property type="entry name" value="Tetracycline Repressor, domain 2"/>
    <property type="match status" value="1"/>
</dbReference>
<accession>A0A4P6JK21</accession>
<dbReference type="OrthoDB" id="9815924at2"/>
<dbReference type="InterPro" id="IPR001647">
    <property type="entry name" value="HTH_TetR"/>
</dbReference>
<gene>
    <name evidence="4" type="ORF">EPA93_05000</name>
</gene>
<reference evidence="4 5" key="1">
    <citation type="submission" date="2019-01" db="EMBL/GenBank/DDBJ databases">
        <title>Ktedonosporobacter rubrisoli SCAWS-G2.</title>
        <authorList>
            <person name="Huang Y."/>
            <person name="Yan B."/>
        </authorList>
    </citation>
    <scope>NUCLEOTIDE SEQUENCE [LARGE SCALE GENOMIC DNA]</scope>
    <source>
        <strain evidence="4 5">SCAWS-G2</strain>
    </source>
</reference>